<dbReference type="Pfam" id="PF18204">
    <property type="entry name" value="PGF-CTERM"/>
    <property type="match status" value="1"/>
</dbReference>
<dbReference type="STRING" id="555875.SAMN04488124_1648"/>
<sequence>MRLRTLSLVSLLLVVALAPATGAAATGLTDASPAHPAASAAQADSCSFPYSATDATGTEVTLDSDPKRVVTLNPSAAQTMWELGASDDVVGVSQYATYLDGADEKQNVSGAGGPSVEKVLAANPDLVLVPNTTYGFAKDRVDQIRAQGVPVFVFGTGTSLSFVADKTEQTGRLTGNCEAGRRVADDVRTSAELMREALADEEKPVGLNYFYGYTSGANTFIGDVMTTAGLRNGAAEANVTGFGQVNDELVVEMNPEYVVVPSGATIPTNEAWNSTTAVQEGNVVEVNENYLQQPAPRSVDAAETIMQAVHPEAYEEYQSLQAEANETTGTEAQTTGESSETDATAAQTTAAGDATATTETGASSPGFGAVAAVVSLLGAALLATRR</sequence>
<dbReference type="NCBIfam" id="NF038402">
    <property type="entry name" value="TroA_like"/>
    <property type="match status" value="1"/>
</dbReference>
<evidence type="ECO:0000259" key="3">
    <source>
        <dbReference type="PROSITE" id="PS50983"/>
    </source>
</evidence>
<dbReference type="PANTHER" id="PTHR30535:SF34">
    <property type="entry name" value="MOLYBDATE-BINDING PROTEIN MOLA"/>
    <property type="match status" value="1"/>
</dbReference>
<dbReference type="GO" id="GO:0071281">
    <property type="term" value="P:cellular response to iron ion"/>
    <property type="evidence" value="ECO:0007669"/>
    <property type="project" value="TreeGrafter"/>
</dbReference>
<proteinExistence type="predicted"/>
<feature type="region of interest" description="Disordered" evidence="2">
    <location>
        <begin position="322"/>
        <end position="365"/>
    </location>
</feature>
<dbReference type="InterPro" id="IPR054828">
    <property type="entry name" value="Vit_B12_bind_prot"/>
</dbReference>
<name>A0A1I6GX11_9EURY</name>
<keyword evidence="5" id="KW-1185">Reference proteome</keyword>
<dbReference type="SUPFAM" id="SSF53807">
    <property type="entry name" value="Helical backbone' metal receptor"/>
    <property type="match status" value="1"/>
</dbReference>
<dbReference type="Proteomes" id="UP000243250">
    <property type="component" value="Unassembled WGS sequence"/>
</dbReference>
<dbReference type="PANTHER" id="PTHR30535">
    <property type="entry name" value="VITAMIN B12-BINDING PROTEIN"/>
    <property type="match status" value="1"/>
</dbReference>
<evidence type="ECO:0000256" key="2">
    <source>
        <dbReference type="SAM" id="MobiDB-lite"/>
    </source>
</evidence>
<gene>
    <name evidence="4" type="ORF">SAMN04488124_1648</name>
</gene>
<dbReference type="RefSeq" id="WP_089879040.1">
    <property type="nucleotide sequence ID" value="NZ_FOYS01000002.1"/>
</dbReference>
<dbReference type="PROSITE" id="PS50983">
    <property type="entry name" value="FE_B12_PBP"/>
    <property type="match status" value="1"/>
</dbReference>
<accession>A0A1I6GX11</accession>
<feature type="domain" description="Fe/B12 periplasmic-binding" evidence="3">
    <location>
        <begin position="68"/>
        <end position="313"/>
    </location>
</feature>
<dbReference type="OrthoDB" id="214567at2157"/>
<dbReference type="InterPro" id="IPR002491">
    <property type="entry name" value="ABC_transptr_periplasmic_BD"/>
</dbReference>
<evidence type="ECO:0000313" key="4">
    <source>
        <dbReference type="EMBL" id="SFR46742.1"/>
    </source>
</evidence>
<dbReference type="InterPro" id="IPR026469">
    <property type="entry name" value="Peripla_PGF_1"/>
</dbReference>
<evidence type="ECO:0000256" key="1">
    <source>
        <dbReference type="ARBA" id="ARBA00022729"/>
    </source>
</evidence>
<keyword evidence="1" id="KW-0732">Signal</keyword>
<dbReference type="InterPro" id="IPR050902">
    <property type="entry name" value="ABC_Transporter_SBP"/>
</dbReference>
<reference evidence="5" key="1">
    <citation type="submission" date="2016-10" db="EMBL/GenBank/DDBJ databases">
        <authorList>
            <person name="Varghese N."/>
            <person name="Submissions S."/>
        </authorList>
    </citation>
    <scope>NUCLEOTIDE SEQUENCE [LARGE SCALE GENOMIC DNA]</scope>
    <source>
        <strain evidence="5">CGMCC 1.8711</strain>
    </source>
</reference>
<dbReference type="EMBL" id="FOYS01000002">
    <property type="protein sequence ID" value="SFR46742.1"/>
    <property type="molecule type" value="Genomic_DNA"/>
</dbReference>
<dbReference type="Gene3D" id="3.40.50.1980">
    <property type="entry name" value="Nitrogenase molybdenum iron protein domain"/>
    <property type="match status" value="2"/>
</dbReference>
<dbReference type="NCBIfam" id="TIGR04126">
    <property type="entry name" value="PGF_CTERM"/>
    <property type="match status" value="1"/>
</dbReference>
<organism evidence="4 5">
    <name type="scientific">Halogeometricum limi</name>
    <dbReference type="NCBI Taxonomy" id="555875"/>
    <lineage>
        <taxon>Archaea</taxon>
        <taxon>Methanobacteriati</taxon>
        <taxon>Methanobacteriota</taxon>
        <taxon>Stenosarchaea group</taxon>
        <taxon>Halobacteria</taxon>
        <taxon>Halobacteriales</taxon>
        <taxon>Haloferacaceae</taxon>
        <taxon>Halogeometricum</taxon>
    </lineage>
</organism>
<dbReference type="Pfam" id="PF01497">
    <property type="entry name" value="Peripla_BP_2"/>
    <property type="match status" value="1"/>
</dbReference>
<dbReference type="NCBIfam" id="TIGR04281">
    <property type="entry name" value="peripla_PGF_1"/>
    <property type="match status" value="1"/>
</dbReference>
<dbReference type="GO" id="GO:0030115">
    <property type="term" value="C:S-layer"/>
    <property type="evidence" value="ECO:0007669"/>
    <property type="project" value="UniProtKB-SubCell"/>
</dbReference>
<dbReference type="InterPro" id="IPR026371">
    <property type="entry name" value="PGF_CTERM"/>
</dbReference>
<evidence type="ECO:0000313" key="5">
    <source>
        <dbReference type="Proteomes" id="UP000243250"/>
    </source>
</evidence>
<dbReference type="AlphaFoldDB" id="A0A1I6GX11"/>
<dbReference type="GO" id="GO:0005886">
    <property type="term" value="C:plasma membrane"/>
    <property type="evidence" value="ECO:0007669"/>
    <property type="project" value="UniProtKB-SubCell"/>
</dbReference>
<protein>
    <submittedName>
        <fullName evidence="4">Iron complex transport system substrate-binding protein</fullName>
    </submittedName>
</protein>